<dbReference type="EMBL" id="JAAGLI010000350">
    <property type="protein sequence ID" value="NEA23655.1"/>
    <property type="molecule type" value="Genomic_DNA"/>
</dbReference>
<sequence>MDGVKITGEKLTELLLHRPEYRARWEPYRRRGSPRTLNQAAIAQVIALYLWETGERPERETDLPRVLKDRVHRALAGEVLSPQTLNWFVGAFGLKAADAAMLRALRFGRPMGAAQPPVVDTLRSPGVVPLPQRHRTVSVFERRMIDAAGHPVRHRSTRALIACADEVVSYPYRLMSGARDITVRYGGRVTARHEFNGSAPVLEITLTRPLAAGDVASLEYEVHFDASHRPVSEYRRVAHERVDNLDLVVEFSRHLLPRGVWWTVWDAHRGGNRVHEEPVELDAEGCVHRFVPYLENAAVGFRWTW</sequence>
<reference evidence="1 2" key="1">
    <citation type="submission" date="2020-01" db="EMBL/GenBank/DDBJ databases">
        <title>Insect and environment-associated Actinomycetes.</title>
        <authorList>
            <person name="Currrie C."/>
            <person name="Chevrette M."/>
            <person name="Carlson C."/>
            <person name="Stubbendieck R."/>
            <person name="Wendt-Pienkowski E."/>
        </authorList>
    </citation>
    <scope>NUCLEOTIDE SEQUENCE [LARGE SCALE GENOMIC DNA]</scope>
    <source>
        <strain evidence="1 2">SID10258</strain>
    </source>
</reference>
<dbReference type="AlphaFoldDB" id="A0A6L9QEH1"/>
<evidence type="ECO:0000313" key="1">
    <source>
        <dbReference type="EMBL" id="NEA23655.1"/>
    </source>
</evidence>
<organism evidence="1 2">
    <name type="scientific">Actinomadura bangladeshensis</name>
    <dbReference type="NCBI Taxonomy" id="453573"/>
    <lineage>
        <taxon>Bacteria</taxon>
        <taxon>Bacillati</taxon>
        <taxon>Actinomycetota</taxon>
        <taxon>Actinomycetes</taxon>
        <taxon>Streptosporangiales</taxon>
        <taxon>Thermomonosporaceae</taxon>
        <taxon>Actinomadura</taxon>
    </lineage>
</organism>
<proteinExistence type="predicted"/>
<evidence type="ECO:0000313" key="2">
    <source>
        <dbReference type="Proteomes" id="UP000475532"/>
    </source>
</evidence>
<gene>
    <name evidence="1" type="ORF">G3I70_14295</name>
</gene>
<dbReference type="Proteomes" id="UP000475532">
    <property type="component" value="Unassembled WGS sequence"/>
</dbReference>
<name>A0A6L9QEH1_9ACTN</name>
<comment type="caution">
    <text evidence="1">The sequence shown here is derived from an EMBL/GenBank/DDBJ whole genome shotgun (WGS) entry which is preliminary data.</text>
</comment>
<accession>A0A6L9QEH1</accession>
<protein>
    <submittedName>
        <fullName evidence="1">Uncharacterized protein</fullName>
    </submittedName>
</protein>